<dbReference type="PANTHER" id="PTHR37423">
    <property type="entry name" value="SOLUBLE LYTIC MUREIN TRANSGLYCOSYLASE-RELATED"/>
    <property type="match status" value="1"/>
</dbReference>
<dbReference type="PANTHER" id="PTHR37423:SF2">
    <property type="entry name" value="MEMBRANE-BOUND LYTIC MUREIN TRANSGLYCOSYLASE C"/>
    <property type="match status" value="1"/>
</dbReference>
<dbReference type="InterPro" id="IPR023346">
    <property type="entry name" value="Lysozyme-like_dom_sf"/>
</dbReference>
<dbReference type="CDD" id="cd00254">
    <property type="entry name" value="LT-like"/>
    <property type="match status" value="1"/>
</dbReference>
<dbReference type="AlphaFoldDB" id="A0A1D8UTG2"/>
<comment type="similarity">
    <text evidence="2">Belongs to the virb1 family.</text>
</comment>
<evidence type="ECO:0000313" key="3">
    <source>
        <dbReference type="EMBL" id="AOX16919.1"/>
    </source>
</evidence>
<gene>
    <name evidence="3" type="ORF">A0U89_06970</name>
</gene>
<dbReference type="KEGG" id="kba:A0U89_06970"/>
<dbReference type="InterPro" id="IPR010090">
    <property type="entry name" value="Phage_tape_meas"/>
</dbReference>
<dbReference type="InterPro" id="IPR008258">
    <property type="entry name" value="Transglycosylase_SLT_dom_1"/>
</dbReference>
<dbReference type="NCBIfam" id="TIGR01760">
    <property type="entry name" value="tape_meas_TP901"/>
    <property type="match status" value="1"/>
</dbReference>
<dbReference type="Pfam" id="PF01464">
    <property type="entry name" value="SLT"/>
    <property type="match status" value="1"/>
</dbReference>
<proteinExistence type="inferred from homology"/>
<dbReference type="Gene3D" id="1.10.530.10">
    <property type="match status" value="1"/>
</dbReference>
<keyword evidence="4" id="KW-1185">Reference proteome</keyword>
<dbReference type="SUPFAM" id="SSF53955">
    <property type="entry name" value="Lysozyme-like"/>
    <property type="match status" value="1"/>
</dbReference>
<sequence length="625" mass="65374">MASGFTITISATDRASRVMDNITKRINAMNAPLRRFRGSAGRFLDATGINRVAGAFRNWASAGLSVASSLVKIVEPLGALTSVASIAGIYKMTTAWAQFGSKLGFDAQRIGIMPQKLQDLQGAAEEAGASAGSMTSGLRSLRDNMVNALGGRDAQSLQYFRQFQINIGTMKGGIRDVTQVLPELADKIAAIKDPTLQARVATQLLGSAGEDLLPFLRLGAKGMAQYEKDASRFGLTNRDGADKANALRLSLTQLKLASVGLSYSIAQQVAPSLQGLLGWFTDLISKNREVIAAKVGQAVKTFADWVKSVNWKQVGTDISDIYTGVNDVAQALGGWGSVATLVAEGMIAKLFAPVLLQIAKVIFMAGKATKALVAMSAAKYGAWADAAVDAGGASGALKSGGKGLLKLGLRGGLLAALLYGTYEAFKPHSLGTGDTLMKGKPLPADIEAAGRTAAARNGLDPNWFLSLLQTEQGGYNNVSKAGAFGPAQLMPGTAAGLGLPSGINAPGYTWQANLEGGARYARQMLDRFKGNRDAAAAAYNAGPGNNGVLKFAATGDASGLPWETKEYIRSIDAQTANRANQMKLEIEVHQGNGGNSHVRVRGASLNGTPVNPKVSHAMPDYSSGY</sequence>
<dbReference type="EMBL" id="CP014674">
    <property type="protein sequence ID" value="AOX16919.1"/>
    <property type="molecule type" value="Genomic_DNA"/>
</dbReference>
<protein>
    <submittedName>
        <fullName evidence="3">Uncharacterized protein</fullName>
    </submittedName>
</protein>
<dbReference type="Proteomes" id="UP000179145">
    <property type="component" value="Chromosome"/>
</dbReference>
<evidence type="ECO:0000256" key="2">
    <source>
        <dbReference type="ARBA" id="ARBA00009387"/>
    </source>
</evidence>
<organism evidence="3 4">
    <name type="scientific">Kozakia baliensis</name>
    <dbReference type="NCBI Taxonomy" id="153496"/>
    <lineage>
        <taxon>Bacteria</taxon>
        <taxon>Pseudomonadati</taxon>
        <taxon>Pseudomonadota</taxon>
        <taxon>Alphaproteobacteria</taxon>
        <taxon>Acetobacterales</taxon>
        <taxon>Acetobacteraceae</taxon>
        <taxon>Kozakia</taxon>
    </lineage>
</organism>
<accession>A0A1D8UTG2</accession>
<dbReference type="STRING" id="153496.A0U89_06970"/>
<reference evidence="3 4" key="1">
    <citation type="journal article" date="2016" name="Microb. Cell Fact.">
        <title>Dissection of exopolysaccharide biosynthesis in Kozakia baliensis.</title>
        <authorList>
            <person name="Brandt J.U."/>
            <person name="Jakob F."/>
            <person name="Behr J."/>
            <person name="Geissler A.J."/>
            <person name="Vogel R.F."/>
        </authorList>
    </citation>
    <scope>NUCLEOTIDE SEQUENCE [LARGE SCALE GENOMIC DNA]</scope>
    <source>
        <strain evidence="3 4">DSM 14400</strain>
    </source>
</reference>
<evidence type="ECO:0000256" key="1">
    <source>
        <dbReference type="ARBA" id="ARBA00007734"/>
    </source>
</evidence>
<dbReference type="RefSeq" id="WP_070402619.1">
    <property type="nucleotide sequence ID" value="NZ_BJVW01000003.1"/>
</dbReference>
<dbReference type="OrthoDB" id="8410204at2"/>
<comment type="similarity">
    <text evidence="1">Belongs to the transglycosylase Slt family.</text>
</comment>
<name>A0A1D8UTG2_9PROT</name>
<evidence type="ECO:0000313" key="4">
    <source>
        <dbReference type="Proteomes" id="UP000179145"/>
    </source>
</evidence>